<evidence type="ECO:0000313" key="3">
    <source>
        <dbReference type="Proteomes" id="UP000299102"/>
    </source>
</evidence>
<reference evidence="2 3" key="1">
    <citation type="journal article" date="2019" name="Commun. Biol.">
        <title>The bagworm genome reveals a unique fibroin gene that provides high tensile strength.</title>
        <authorList>
            <person name="Kono N."/>
            <person name="Nakamura H."/>
            <person name="Ohtoshi R."/>
            <person name="Tomita M."/>
            <person name="Numata K."/>
            <person name="Arakawa K."/>
        </authorList>
    </citation>
    <scope>NUCLEOTIDE SEQUENCE [LARGE SCALE GENOMIC DNA]</scope>
</reference>
<gene>
    <name evidence="2" type="ORF">EVAR_10758_1</name>
</gene>
<keyword evidence="3" id="KW-1185">Reference proteome</keyword>
<proteinExistence type="predicted"/>
<organism evidence="2 3">
    <name type="scientific">Eumeta variegata</name>
    <name type="common">Bagworm moth</name>
    <name type="synonym">Eumeta japonica</name>
    <dbReference type="NCBI Taxonomy" id="151549"/>
    <lineage>
        <taxon>Eukaryota</taxon>
        <taxon>Metazoa</taxon>
        <taxon>Ecdysozoa</taxon>
        <taxon>Arthropoda</taxon>
        <taxon>Hexapoda</taxon>
        <taxon>Insecta</taxon>
        <taxon>Pterygota</taxon>
        <taxon>Neoptera</taxon>
        <taxon>Endopterygota</taxon>
        <taxon>Lepidoptera</taxon>
        <taxon>Glossata</taxon>
        <taxon>Ditrysia</taxon>
        <taxon>Tineoidea</taxon>
        <taxon>Psychidae</taxon>
        <taxon>Oiketicinae</taxon>
        <taxon>Eumeta</taxon>
    </lineage>
</organism>
<name>A0A4C1W7D6_EUMVA</name>
<dbReference type="Proteomes" id="UP000299102">
    <property type="component" value="Unassembled WGS sequence"/>
</dbReference>
<evidence type="ECO:0000256" key="1">
    <source>
        <dbReference type="SAM" id="MobiDB-lite"/>
    </source>
</evidence>
<feature type="compositionally biased region" description="Basic residues" evidence="1">
    <location>
        <begin position="217"/>
        <end position="227"/>
    </location>
</feature>
<feature type="region of interest" description="Disordered" evidence="1">
    <location>
        <begin position="27"/>
        <end position="53"/>
    </location>
</feature>
<protein>
    <submittedName>
        <fullName evidence="2">Uncharacterized protein</fullName>
    </submittedName>
</protein>
<dbReference type="AlphaFoldDB" id="A0A4C1W7D6"/>
<accession>A0A4C1W7D6</accession>
<dbReference type="EMBL" id="BGZK01000489">
    <property type="protein sequence ID" value="GBP46790.1"/>
    <property type="molecule type" value="Genomic_DNA"/>
</dbReference>
<feature type="region of interest" description="Disordered" evidence="1">
    <location>
        <begin position="176"/>
        <end position="227"/>
    </location>
</feature>
<evidence type="ECO:0000313" key="2">
    <source>
        <dbReference type="EMBL" id="GBP46790.1"/>
    </source>
</evidence>
<sequence length="227" mass="24679">MERWLKGVKRVATSSNDAECSKAVRAENTAITDPDDDATTSSSTVSKTKKRKQALAVKQMPSNLKLVMDEAVKIILSNHDHYNPDCSHYCVKIMAANIKHCCSIQKCDGCLGVSGTNPDHGRSHNASQFKPLAPCLKEHTEPLLHVVVVSILTTIFYNPQAAPAWRGVCLSKPLSPKANDNRKGGRRRARPGMGRGGCGARGPPRLCKRGAGSRLRDIKHRYSAPAS</sequence>
<comment type="caution">
    <text evidence="2">The sequence shown here is derived from an EMBL/GenBank/DDBJ whole genome shotgun (WGS) entry which is preliminary data.</text>
</comment>